<sequence>MPTALHAVCIALEAPSAMALAEARRHALAEHLAELPHATVLAPDGRGITSESDNWATNAWAGFCRTLDNIIDRPRVQDALDDTHAEEQ</sequence>
<proteinExistence type="predicted"/>
<protein>
    <submittedName>
        <fullName evidence="1">Uncharacterized protein</fullName>
    </submittedName>
</protein>
<dbReference type="Proteomes" id="UP000185936">
    <property type="component" value="Unassembled WGS sequence"/>
</dbReference>
<evidence type="ECO:0000313" key="1">
    <source>
        <dbReference type="EMBL" id="SIS07882.1"/>
    </source>
</evidence>
<name>A0A1N7G5N9_9EURY</name>
<evidence type="ECO:0000313" key="2">
    <source>
        <dbReference type="Proteomes" id="UP000185936"/>
    </source>
</evidence>
<gene>
    <name evidence="1" type="ORF">SAMN05421752_1107</name>
</gene>
<organism evidence="1 2">
    <name type="scientific">Natronorubrum thiooxidans</name>
    <dbReference type="NCBI Taxonomy" id="308853"/>
    <lineage>
        <taxon>Archaea</taxon>
        <taxon>Methanobacteriati</taxon>
        <taxon>Methanobacteriota</taxon>
        <taxon>Stenosarchaea group</taxon>
        <taxon>Halobacteria</taxon>
        <taxon>Halobacteriales</taxon>
        <taxon>Natrialbaceae</taxon>
        <taxon>Natronorubrum</taxon>
    </lineage>
</organism>
<dbReference type="EMBL" id="FTNR01000010">
    <property type="protein sequence ID" value="SIS07882.1"/>
    <property type="molecule type" value="Genomic_DNA"/>
</dbReference>
<keyword evidence="2" id="KW-1185">Reference proteome</keyword>
<accession>A0A1N7G5N9</accession>
<dbReference type="AlphaFoldDB" id="A0A1N7G5N9"/>
<reference evidence="2" key="1">
    <citation type="submission" date="2017-01" db="EMBL/GenBank/DDBJ databases">
        <authorList>
            <person name="Varghese N."/>
            <person name="Submissions S."/>
        </authorList>
    </citation>
    <scope>NUCLEOTIDE SEQUENCE [LARGE SCALE GENOMIC DNA]</scope>
    <source>
        <strain evidence="2">type strain: HArc-</strain>
    </source>
</reference>